<dbReference type="Pfam" id="PF02518">
    <property type="entry name" value="HATPase_c"/>
    <property type="match status" value="1"/>
</dbReference>
<organism evidence="13 14">
    <name type="scientific">Roseateles oligotrophus</name>
    <dbReference type="NCBI Taxonomy" id="1769250"/>
    <lineage>
        <taxon>Bacteria</taxon>
        <taxon>Pseudomonadati</taxon>
        <taxon>Pseudomonadota</taxon>
        <taxon>Betaproteobacteria</taxon>
        <taxon>Burkholderiales</taxon>
        <taxon>Sphaerotilaceae</taxon>
        <taxon>Roseateles</taxon>
    </lineage>
</organism>
<dbReference type="InterPro" id="IPR000700">
    <property type="entry name" value="PAS-assoc_C"/>
</dbReference>
<evidence type="ECO:0000256" key="8">
    <source>
        <dbReference type="ARBA" id="ARBA00023136"/>
    </source>
</evidence>
<dbReference type="CDD" id="cd00130">
    <property type="entry name" value="PAS"/>
    <property type="match status" value="2"/>
</dbReference>
<dbReference type="EC" id="2.7.13.3" evidence="3"/>
<dbReference type="FunFam" id="1.10.287.130:FF:000001">
    <property type="entry name" value="Two-component sensor histidine kinase"/>
    <property type="match status" value="1"/>
</dbReference>
<dbReference type="PANTHER" id="PTHR43711">
    <property type="entry name" value="TWO-COMPONENT HISTIDINE KINASE"/>
    <property type="match status" value="1"/>
</dbReference>
<feature type="domain" description="PAS" evidence="11">
    <location>
        <begin position="511"/>
        <end position="549"/>
    </location>
</feature>
<protein>
    <recommendedName>
        <fullName evidence="3">histidine kinase</fullName>
        <ecNumber evidence="3">2.7.13.3</ecNumber>
    </recommendedName>
</protein>
<dbReference type="InterPro" id="IPR004358">
    <property type="entry name" value="Sig_transdc_His_kin-like_C"/>
</dbReference>
<gene>
    <name evidence="13" type="ORF">HNP55_001617</name>
</gene>
<comment type="subcellular location">
    <subcellularLocation>
        <location evidence="2">Cell inner membrane</location>
        <topology evidence="2">Multi-pass membrane protein</topology>
    </subcellularLocation>
</comment>
<name>A0A840LA79_9BURK</name>
<evidence type="ECO:0000256" key="5">
    <source>
        <dbReference type="ARBA" id="ARBA00022679"/>
    </source>
</evidence>
<evidence type="ECO:0000256" key="9">
    <source>
        <dbReference type="SAM" id="Phobius"/>
    </source>
</evidence>
<dbReference type="PROSITE" id="PS50113">
    <property type="entry name" value="PAC"/>
    <property type="match status" value="2"/>
</dbReference>
<dbReference type="SUPFAM" id="SSF47384">
    <property type="entry name" value="Homodimeric domain of signal transducing histidine kinase"/>
    <property type="match status" value="1"/>
</dbReference>
<keyword evidence="4" id="KW-0597">Phosphoprotein</keyword>
<evidence type="ECO:0000313" key="14">
    <source>
        <dbReference type="Proteomes" id="UP000562027"/>
    </source>
</evidence>
<evidence type="ECO:0000313" key="13">
    <source>
        <dbReference type="EMBL" id="MBB4843098.1"/>
    </source>
</evidence>
<dbReference type="InterPro" id="IPR036097">
    <property type="entry name" value="HisK_dim/P_sf"/>
</dbReference>
<dbReference type="PANTHER" id="PTHR43711:SF1">
    <property type="entry name" value="HISTIDINE KINASE 1"/>
    <property type="match status" value="1"/>
</dbReference>
<keyword evidence="9" id="KW-0812">Transmembrane</keyword>
<dbReference type="InterPro" id="IPR013767">
    <property type="entry name" value="PAS_fold"/>
</dbReference>
<sequence length="874" mass="93631">MSGILLNPSGRPGQAAEVGAGGLPEPGLKLAAPPLLRQTSGRLVLLASAVLSGLVLFAVLALAWFERSEALKGAVARGELLARVLVEHATSTVDATALTLRTVAESMAYQPAADAEHLRPLLNQSLQGQPFLRGLAVLDAKGIVLASTVATELGLRLDLERFGALPRAGAEKLLPLMPGRGIADLVPSSDGSLRPPQKVNVLPLLRQLRAASGQPLYLLALINPEALANHQQLTLAGSKGQALLSSYGGQLLAATEAVSLEPGAELPRHPIFSQWLPEREYGSYIGAGVMPGTQVVAFRVSRSRPLLVSVELDQSDALQGWRDNLRWLVALAAGALLLIAGATAVALRSLSARERARHALDHAHERVAQREREMQVLLRSLQELIFRTDAGGAITYVNARWSALSQASSDQAIGQRLEDLVEAAERQRVTALFSREDMAPVRSAAISVRAPDGRLLHFDVAVVPLFAQGDGDGDADGRGVLVGFAGSAVDVTERTESRQGLQQQLALTGLLLEMSPQPVCMYDTRGLYLTVNQAWEEFTGLSRSEVIGRPLGQRLSEAEKAFHRAQDAKLPAEGGRLRYETQLLNRDGRRRDMVLTKVLVPNEQGGILGVLCTLVDVSEFRDAERATREARDVAQEASRAKSAFVANMSHELRTPLQSILGFSELGLKRARENAVLLEMFGEIHASGQRMLALVNDLLDVAKIESSVGTFDLERTDLRGLIQPVLRELMPLMDRRQLRLDVELPAQPLAAQVDPLRFQQVMRNVLANAIKFSPDGGSLRVHAEALPDGEAHISVADQGPGIPASELDKIFEAFVQSSQTKDGAGGTGLGLAICRKIIAVHGGRISAANQAGGGAIFHIYLPARAGGDSQLGGSY</sequence>
<dbReference type="InterPro" id="IPR000014">
    <property type="entry name" value="PAS"/>
</dbReference>
<accession>A0A840LA79</accession>
<dbReference type="Gene3D" id="3.30.450.20">
    <property type="entry name" value="PAS domain"/>
    <property type="match status" value="3"/>
</dbReference>
<dbReference type="GO" id="GO:0000155">
    <property type="term" value="F:phosphorelay sensor kinase activity"/>
    <property type="evidence" value="ECO:0007669"/>
    <property type="project" value="InterPro"/>
</dbReference>
<feature type="transmembrane region" description="Helical" evidence="9">
    <location>
        <begin position="43"/>
        <end position="65"/>
    </location>
</feature>
<reference evidence="13 14" key="1">
    <citation type="submission" date="2020-08" db="EMBL/GenBank/DDBJ databases">
        <title>Functional genomics of gut bacteria from endangered species of beetles.</title>
        <authorList>
            <person name="Carlos-Shanley C."/>
        </authorList>
    </citation>
    <scope>NUCLEOTIDE SEQUENCE [LARGE SCALE GENOMIC DNA]</scope>
    <source>
        <strain evidence="13 14">S00239</strain>
    </source>
</reference>
<dbReference type="PRINTS" id="PR00344">
    <property type="entry name" value="BCTRLSENSOR"/>
</dbReference>
<dbReference type="PROSITE" id="PS50109">
    <property type="entry name" value="HIS_KIN"/>
    <property type="match status" value="1"/>
</dbReference>
<dbReference type="RefSeq" id="WP_184298067.1">
    <property type="nucleotide sequence ID" value="NZ_JACHLP010000003.1"/>
</dbReference>
<feature type="domain" description="Histidine kinase" evidence="10">
    <location>
        <begin position="647"/>
        <end position="864"/>
    </location>
</feature>
<dbReference type="SMART" id="SM00388">
    <property type="entry name" value="HisKA"/>
    <property type="match status" value="1"/>
</dbReference>
<dbReference type="InterPro" id="IPR036890">
    <property type="entry name" value="HATPase_C_sf"/>
</dbReference>
<dbReference type="CDD" id="cd18773">
    <property type="entry name" value="PDC1_HK_sensor"/>
    <property type="match status" value="1"/>
</dbReference>
<dbReference type="Gene3D" id="3.30.565.10">
    <property type="entry name" value="Histidine kinase-like ATPase, C-terminal domain"/>
    <property type="match status" value="1"/>
</dbReference>
<dbReference type="SMART" id="SM00091">
    <property type="entry name" value="PAS"/>
    <property type="match status" value="2"/>
</dbReference>
<evidence type="ECO:0000259" key="10">
    <source>
        <dbReference type="PROSITE" id="PS50109"/>
    </source>
</evidence>
<dbReference type="PROSITE" id="PS50112">
    <property type="entry name" value="PAS"/>
    <property type="match status" value="2"/>
</dbReference>
<keyword evidence="6" id="KW-0418">Kinase</keyword>
<dbReference type="NCBIfam" id="TIGR00229">
    <property type="entry name" value="sensory_box"/>
    <property type="match status" value="2"/>
</dbReference>
<comment type="catalytic activity">
    <reaction evidence="1">
        <text>ATP + protein L-histidine = ADP + protein N-phospho-L-histidine.</text>
        <dbReference type="EC" id="2.7.13.3"/>
    </reaction>
</comment>
<dbReference type="Gene3D" id="1.10.287.130">
    <property type="match status" value="1"/>
</dbReference>
<keyword evidence="9" id="KW-1133">Transmembrane helix</keyword>
<evidence type="ECO:0000259" key="11">
    <source>
        <dbReference type="PROSITE" id="PS50112"/>
    </source>
</evidence>
<keyword evidence="14" id="KW-1185">Reference proteome</keyword>
<evidence type="ECO:0000256" key="1">
    <source>
        <dbReference type="ARBA" id="ARBA00000085"/>
    </source>
</evidence>
<dbReference type="SMART" id="SM00387">
    <property type="entry name" value="HATPase_c"/>
    <property type="match status" value="1"/>
</dbReference>
<dbReference type="InterPro" id="IPR005467">
    <property type="entry name" value="His_kinase_dom"/>
</dbReference>
<keyword evidence="5" id="KW-0808">Transferase</keyword>
<dbReference type="Proteomes" id="UP000562027">
    <property type="component" value="Unassembled WGS sequence"/>
</dbReference>
<keyword evidence="7" id="KW-0902">Two-component regulatory system</keyword>
<evidence type="ECO:0000256" key="7">
    <source>
        <dbReference type="ARBA" id="ARBA00023012"/>
    </source>
</evidence>
<dbReference type="InterPro" id="IPR035965">
    <property type="entry name" value="PAS-like_dom_sf"/>
</dbReference>
<dbReference type="GO" id="GO:0006355">
    <property type="term" value="P:regulation of DNA-templated transcription"/>
    <property type="evidence" value="ECO:0007669"/>
    <property type="project" value="InterPro"/>
</dbReference>
<dbReference type="EMBL" id="JACHLP010000003">
    <property type="protein sequence ID" value="MBB4843098.1"/>
    <property type="molecule type" value="Genomic_DNA"/>
</dbReference>
<dbReference type="SUPFAM" id="SSF55785">
    <property type="entry name" value="PYP-like sensor domain (PAS domain)"/>
    <property type="match status" value="2"/>
</dbReference>
<feature type="domain" description="PAC" evidence="12">
    <location>
        <begin position="442"/>
        <end position="503"/>
    </location>
</feature>
<evidence type="ECO:0000256" key="4">
    <source>
        <dbReference type="ARBA" id="ARBA00022553"/>
    </source>
</evidence>
<proteinExistence type="predicted"/>
<comment type="caution">
    <text evidence="13">The sequence shown here is derived from an EMBL/GenBank/DDBJ whole genome shotgun (WGS) entry which is preliminary data.</text>
</comment>
<evidence type="ECO:0000256" key="6">
    <source>
        <dbReference type="ARBA" id="ARBA00022777"/>
    </source>
</evidence>
<evidence type="ECO:0000256" key="2">
    <source>
        <dbReference type="ARBA" id="ARBA00004429"/>
    </source>
</evidence>
<dbReference type="SMART" id="SM00086">
    <property type="entry name" value="PAC"/>
    <property type="match status" value="1"/>
</dbReference>
<dbReference type="GO" id="GO:0005886">
    <property type="term" value="C:plasma membrane"/>
    <property type="evidence" value="ECO:0007669"/>
    <property type="project" value="UniProtKB-SubCell"/>
</dbReference>
<evidence type="ECO:0000259" key="12">
    <source>
        <dbReference type="PROSITE" id="PS50113"/>
    </source>
</evidence>
<dbReference type="CDD" id="cd00075">
    <property type="entry name" value="HATPase"/>
    <property type="match status" value="1"/>
</dbReference>
<dbReference type="CDD" id="cd00082">
    <property type="entry name" value="HisKA"/>
    <property type="match status" value="1"/>
</dbReference>
<dbReference type="SUPFAM" id="SSF55874">
    <property type="entry name" value="ATPase domain of HSP90 chaperone/DNA topoisomerase II/histidine kinase"/>
    <property type="match status" value="1"/>
</dbReference>
<dbReference type="InterPro" id="IPR003661">
    <property type="entry name" value="HisK_dim/P_dom"/>
</dbReference>
<dbReference type="FunFam" id="3.30.565.10:FF:000006">
    <property type="entry name" value="Sensor histidine kinase WalK"/>
    <property type="match status" value="1"/>
</dbReference>
<dbReference type="AlphaFoldDB" id="A0A840LA79"/>
<dbReference type="Pfam" id="PF00512">
    <property type="entry name" value="HisKA"/>
    <property type="match status" value="1"/>
</dbReference>
<dbReference type="Pfam" id="PF00989">
    <property type="entry name" value="PAS"/>
    <property type="match status" value="2"/>
</dbReference>
<feature type="domain" description="PAC" evidence="12">
    <location>
        <begin position="577"/>
        <end position="629"/>
    </location>
</feature>
<feature type="transmembrane region" description="Helical" evidence="9">
    <location>
        <begin position="327"/>
        <end position="347"/>
    </location>
</feature>
<feature type="domain" description="PAS" evidence="11">
    <location>
        <begin position="370"/>
        <end position="435"/>
    </location>
</feature>
<dbReference type="InterPro" id="IPR003594">
    <property type="entry name" value="HATPase_dom"/>
</dbReference>
<dbReference type="InterPro" id="IPR001610">
    <property type="entry name" value="PAC"/>
</dbReference>
<keyword evidence="8 9" id="KW-0472">Membrane</keyword>
<dbReference type="InterPro" id="IPR050736">
    <property type="entry name" value="Sensor_HK_Regulatory"/>
</dbReference>
<evidence type="ECO:0000256" key="3">
    <source>
        <dbReference type="ARBA" id="ARBA00012438"/>
    </source>
</evidence>